<keyword evidence="2" id="KW-1185">Reference proteome</keyword>
<evidence type="ECO:0000313" key="1">
    <source>
        <dbReference type="EMBL" id="GJE54830.1"/>
    </source>
</evidence>
<sequence>MKWPTRQCRWLSDLGNPERRRQAAEDDASHMLKAYGPHIYPEARSRARQARTDRIGVRVRHWSQVARMIESGRMRDRRANCGSLARTNPAARSKCAKLGREGPGVVGHCDERPDPRRRLECFSAICWHAAAGVPLAATIRQASSKVISQALVMPCRAPRARLYSGRLVQPGPPPPWPKAAMGDAIVVARANRAAPVLTDNVYFLEATHGNRCRDRTFLAVFDACASDFGTDWRWGIEPALTSSRYPYLRAALRIRLDPLVRSSTSSVDP</sequence>
<proteinExistence type="predicted"/>
<comment type="caution">
    <text evidence="1">The sequence shown here is derived from an EMBL/GenBank/DDBJ whole genome shotgun (WGS) entry which is preliminary data.</text>
</comment>
<protein>
    <submittedName>
        <fullName evidence="1">Uncharacterized protein</fullName>
    </submittedName>
</protein>
<dbReference type="Proteomes" id="UP001055101">
    <property type="component" value="Unassembled WGS sequence"/>
</dbReference>
<evidence type="ECO:0000313" key="2">
    <source>
        <dbReference type="Proteomes" id="UP001055101"/>
    </source>
</evidence>
<name>A0ABQ4TMA5_9HYPH</name>
<reference evidence="1" key="1">
    <citation type="journal article" date="2021" name="Front. Microbiol.">
        <title>Comprehensive Comparative Genomics and Phenotyping of Methylobacterium Species.</title>
        <authorList>
            <person name="Alessa O."/>
            <person name="Ogura Y."/>
            <person name="Fujitani Y."/>
            <person name="Takami H."/>
            <person name="Hayashi T."/>
            <person name="Sahin N."/>
            <person name="Tani A."/>
        </authorList>
    </citation>
    <scope>NUCLEOTIDE SEQUENCE</scope>
    <source>
        <strain evidence="1">DSM 23674</strain>
    </source>
</reference>
<accession>A0ABQ4TMA5</accession>
<gene>
    <name evidence="1" type="ORF">EKPJFOCH_1315</name>
</gene>
<reference evidence="1" key="2">
    <citation type="submission" date="2021-08" db="EMBL/GenBank/DDBJ databases">
        <authorList>
            <person name="Tani A."/>
            <person name="Ola A."/>
            <person name="Ogura Y."/>
            <person name="Katsura K."/>
            <person name="Hayashi T."/>
        </authorList>
    </citation>
    <scope>NUCLEOTIDE SEQUENCE</scope>
    <source>
        <strain evidence="1">DSM 23674</strain>
    </source>
</reference>
<organism evidence="1 2">
    <name type="scientific">Methylobacterium thuringiense</name>
    <dbReference type="NCBI Taxonomy" id="1003091"/>
    <lineage>
        <taxon>Bacteria</taxon>
        <taxon>Pseudomonadati</taxon>
        <taxon>Pseudomonadota</taxon>
        <taxon>Alphaproteobacteria</taxon>
        <taxon>Hyphomicrobiales</taxon>
        <taxon>Methylobacteriaceae</taxon>
        <taxon>Methylobacterium</taxon>
    </lineage>
</organism>
<dbReference type="EMBL" id="BPRA01000006">
    <property type="protein sequence ID" value="GJE54830.1"/>
    <property type="molecule type" value="Genomic_DNA"/>
</dbReference>